<reference evidence="2" key="1">
    <citation type="submission" date="2022-11" db="UniProtKB">
        <authorList>
            <consortium name="WormBaseParasite"/>
        </authorList>
    </citation>
    <scope>IDENTIFICATION</scope>
</reference>
<dbReference type="WBParaSite" id="PS1159_v2.g24336.t1">
    <property type="protein sequence ID" value="PS1159_v2.g24336.t1"/>
    <property type="gene ID" value="PS1159_v2.g24336"/>
</dbReference>
<evidence type="ECO:0000313" key="1">
    <source>
        <dbReference type="Proteomes" id="UP000887580"/>
    </source>
</evidence>
<organism evidence="1 2">
    <name type="scientific">Panagrolaimus sp. PS1159</name>
    <dbReference type="NCBI Taxonomy" id="55785"/>
    <lineage>
        <taxon>Eukaryota</taxon>
        <taxon>Metazoa</taxon>
        <taxon>Ecdysozoa</taxon>
        <taxon>Nematoda</taxon>
        <taxon>Chromadorea</taxon>
        <taxon>Rhabditida</taxon>
        <taxon>Tylenchina</taxon>
        <taxon>Panagrolaimomorpha</taxon>
        <taxon>Panagrolaimoidea</taxon>
        <taxon>Panagrolaimidae</taxon>
        <taxon>Panagrolaimus</taxon>
    </lineage>
</organism>
<protein>
    <submittedName>
        <fullName evidence="2">Uncharacterized protein</fullName>
    </submittedName>
</protein>
<proteinExistence type="predicted"/>
<evidence type="ECO:0000313" key="2">
    <source>
        <dbReference type="WBParaSite" id="PS1159_v2.g24336.t1"/>
    </source>
</evidence>
<sequence length="217" mass="25249">MDIYLRLYPSSEGDPDPSVLVEGEKHLRPGKWKSNVKTRICSQCFLRVKEKVAKVLTKMEEDLENAVPNKKDKSNQINDKKENIINETEDNQNQLSLNEPRTLEEYPLQQQQTEDVECGSFPYYNILQYETEYISSQPYATFSNTGEINNTQIPETNYPQPFCFNQEPQQLLQNSSNYFPTENEQQIYNINESGFIQQNSTFVTLQPSNLYPVPQKN</sequence>
<name>A0AC35G6M8_9BILA</name>
<accession>A0AC35G6M8</accession>
<dbReference type="Proteomes" id="UP000887580">
    <property type="component" value="Unplaced"/>
</dbReference>